<dbReference type="InterPro" id="IPR023343">
    <property type="entry name" value="Penicillin_amidase_dom1"/>
</dbReference>
<name>A0A6M0CJ63_9FLAO</name>
<dbReference type="EMBL" id="JAABOQ010000005">
    <property type="protein sequence ID" value="NER17955.1"/>
    <property type="molecule type" value="Genomic_DNA"/>
</dbReference>
<protein>
    <submittedName>
        <fullName evidence="7">Acylase</fullName>
    </submittedName>
</protein>
<keyword evidence="8" id="KW-1185">Reference proteome</keyword>
<dbReference type="GO" id="GO:0017000">
    <property type="term" value="P:antibiotic biosynthetic process"/>
    <property type="evidence" value="ECO:0007669"/>
    <property type="project" value="InterPro"/>
</dbReference>
<dbReference type="AlphaFoldDB" id="A0A6M0CJ63"/>
<dbReference type="Proteomes" id="UP000474296">
    <property type="component" value="Unassembled WGS sequence"/>
</dbReference>
<keyword evidence="2" id="KW-0732">Signal</keyword>
<evidence type="ECO:0000313" key="8">
    <source>
        <dbReference type="Proteomes" id="UP000474296"/>
    </source>
</evidence>
<feature type="active site" description="Nucleophile" evidence="5">
    <location>
        <position position="176"/>
    </location>
</feature>
<comment type="caution">
    <text evidence="7">The sequence shown here is derived from an EMBL/GenBank/DDBJ whole genome shotgun (WGS) entry which is preliminary data.</text>
</comment>
<dbReference type="PIRSF" id="PIRSF001227">
    <property type="entry name" value="Pen_acylase"/>
    <property type="match status" value="1"/>
</dbReference>
<dbReference type="Gene3D" id="2.30.120.10">
    <property type="match status" value="1"/>
</dbReference>
<feature type="binding site" evidence="6">
    <location>
        <position position="248"/>
    </location>
    <ligand>
        <name>Ca(2+)</name>
        <dbReference type="ChEBI" id="CHEBI:29108"/>
    </ligand>
</feature>
<dbReference type="SUPFAM" id="SSF56235">
    <property type="entry name" value="N-terminal nucleophile aminohydrolases (Ntn hydrolases)"/>
    <property type="match status" value="1"/>
</dbReference>
<keyword evidence="6" id="KW-0106">Calcium</keyword>
<dbReference type="GO" id="GO:0046872">
    <property type="term" value="F:metal ion binding"/>
    <property type="evidence" value="ECO:0007669"/>
    <property type="project" value="UniProtKB-KW"/>
</dbReference>
<dbReference type="Pfam" id="PF01804">
    <property type="entry name" value="Penicil_amidase"/>
    <property type="match status" value="1"/>
</dbReference>
<dbReference type="GO" id="GO:0016811">
    <property type="term" value="F:hydrolase activity, acting on carbon-nitrogen (but not peptide) bonds, in linear amides"/>
    <property type="evidence" value="ECO:0007669"/>
    <property type="project" value="InterPro"/>
</dbReference>
<evidence type="ECO:0000256" key="4">
    <source>
        <dbReference type="ARBA" id="ARBA00023145"/>
    </source>
</evidence>
<dbReference type="InterPro" id="IPR002692">
    <property type="entry name" value="S45"/>
</dbReference>
<dbReference type="InterPro" id="IPR029055">
    <property type="entry name" value="Ntn_hydrolases_N"/>
</dbReference>
<comment type="similarity">
    <text evidence="1">Belongs to the peptidase S45 family.</text>
</comment>
<dbReference type="InterPro" id="IPR043147">
    <property type="entry name" value="Penicillin_amidase_A-knob"/>
</dbReference>
<accession>A0A6M0CJ63</accession>
<comment type="cofactor">
    <cofactor evidence="6">
        <name>Ca(2+)</name>
        <dbReference type="ChEBI" id="CHEBI:29108"/>
    </cofactor>
    <text evidence="6">Binds 1 Ca(2+) ion per dimer.</text>
</comment>
<organism evidence="7 8">
    <name type="scientific">Spongiivirga citrea</name>
    <dbReference type="NCBI Taxonomy" id="1481457"/>
    <lineage>
        <taxon>Bacteria</taxon>
        <taxon>Pseudomonadati</taxon>
        <taxon>Bacteroidota</taxon>
        <taxon>Flavobacteriia</taxon>
        <taxon>Flavobacteriales</taxon>
        <taxon>Flavobacteriaceae</taxon>
        <taxon>Spongiivirga</taxon>
    </lineage>
</organism>
<evidence type="ECO:0000256" key="5">
    <source>
        <dbReference type="PIRSR" id="PIRSR001227-1"/>
    </source>
</evidence>
<dbReference type="Gene3D" id="3.60.20.10">
    <property type="entry name" value="Glutamine Phosphoribosylpyrophosphate, subunit 1, domain 1"/>
    <property type="match status" value="1"/>
</dbReference>
<dbReference type="InterPro" id="IPR043146">
    <property type="entry name" value="Penicillin_amidase_N_B-knob"/>
</dbReference>
<dbReference type="PANTHER" id="PTHR34218">
    <property type="entry name" value="PEPTIDASE S45 PENICILLIN AMIDASE"/>
    <property type="match status" value="1"/>
</dbReference>
<feature type="binding site" evidence="6">
    <location>
        <position position="251"/>
    </location>
    <ligand>
        <name>Ca(2+)</name>
        <dbReference type="ChEBI" id="CHEBI:29108"/>
    </ligand>
</feature>
<evidence type="ECO:0000256" key="2">
    <source>
        <dbReference type="ARBA" id="ARBA00022729"/>
    </source>
</evidence>
<reference evidence="7 8" key="1">
    <citation type="submission" date="2020-01" db="EMBL/GenBank/DDBJ databases">
        <title>Spongiivirga citrea KCTC 32990T.</title>
        <authorList>
            <person name="Wang G."/>
        </authorList>
    </citation>
    <scope>NUCLEOTIDE SEQUENCE [LARGE SCALE GENOMIC DNA]</scope>
    <source>
        <strain evidence="7 8">KCTC 32990</strain>
    </source>
</reference>
<gene>
    <name evidence="7" type="ORF">GWK10_12080</name>
</gene>
<evidence type="ECO:0000256" key="1">
    <source>
        <dbReference type="ARBA" id="ARBA00006586"/>
    </source>
</evidence>
<dbReference type="InterPro" id="IPR014395">
    <property type="entry name" value="Pen/GL7ACA/AHL_acylase"/>
</dbReference>
<proteinExistence type="inferred from homology"/>
<keyword evidence="4" id="KW-0865">Zymogen</keyword>
<dbReference type="CDD" id="cd01936">
    <property type="entry name" value="Ntn_CA"/>
    <property type="match status" value="1"/>
</dbReference>
<dbReference type="RefSeq" id="WP_164032642.1">
    <property type="nucleotide sequence ID" value="NZ_JAABOQ010000005.1"/>
</dbReference>
<evidence type="ECO:0000256" key="3">
    <source>
        <dbReference type="ARBA" id="ARBA00022801"/>
    </source>
</evidence>
<evidence type="ECO:0000313" key="7">
    <source>
        <dbReference type="EMBL" id="NER17955.1"/>
    </source>
</evidence>
<dbReference type="Gene3D" id="1.10.1400.10">
    <property type="match status" value="1"/>
</dbReference>
<evidence type="ECO:0000256" key="6">
    <source>
        <dbReference type="PIRSR" id="PIRSR001227-2"/>
    </source>
</evidence>
<keyword evidence="6" id="KW-0479">Metal-binding</keyword>
<dbReference type="PROSITE" id="PS51257">
    <property type="entry name" value="PROKAR_LIPOPROTEIN"/>
    <property type="match status" value="1"/>
</dbReference>
<dbReference type="Gene3D" id="1.10.439.10">
    <property type="entry name" value="Penicillin Amidohydrolase, domain 1"/>
    <property type="match status" value="1"/>
</dbReference>
<keyword evidence="3" id="KW-0378">Hydrolase</keyword>
<sequence>MKKSTLFFLCSTFFVLISCSQEEEKKETHIKWDSWGVPHIYANAVDELFYAQGWAQMHNHANLIVEMYGSSRGKGAEYFGPQKLQDDMLIHTLGFNELADEWSGTRDPKLTAIFDSFIKGMNDYVTANPTAVDANLKQILPLTTRDLATHSMYVVFSRFVAGNDLGRVQQWPDMGSNTYAISPKKSASGNAMLVQNPHLPWWREFTFFESQLNLGDKSMYGANLVGFPGIAIGFNKNLGWSHTDNTIDNTDTYELDLKDGGYILDGERKDFIASEKTIKIKQEDGTFKEQQIPIMRTEHGPVVSQSKDKVLAIRYVGTKAPNASLQWWNMLNSSNLDEFESALKMAQIPFWNVMYADKHGDIFYLFNGLVPKRNEGDWDYWDRIIPGGKSSDIWTETHAYADLPKVKNPTTGWLQNANDPPWTSTIPKALNPDDYPGYMAPISMSFRPQRSARMLLEDESITFDELVDYKLSTRLEFADRILDDLFAAVDASSSEKAKQAKEVLMAWDREADADSKGMLLFYNWARKFNSWKKSNYSTPWDFKNPNTTPDGLADPEGAVKLLEIAATEIETKFGKLDVPWGDYYRINLHGKNLPANGIDGSMGVFRVTWPGGGNENNMFAGGGDSWVGVIEFGETPKAKVLLSYGNASQKDSPHRGDQLELYSKKELRDAWFTSEDINANTVKTEIISETGFTEEKEDAKE</sequence>
<dbReference type="PANTHER" id="PTHR34218:SF3">
    <property type="entry name" value="ACYL-HOMOSERINE LACTONE ACYLASE PVDQ"/>
    <property type="match status" value="1"/>
</dbReference>